<keyword evidence="3 6" id="KW-0547">Nucleotide-binding</keyword>
<evidence type="ECO:0000256" key="3">
    <source>
        <dbReference type="ARBA" id="ARBA00022741"/>
    </source>
</evidence>
<dbReference type="EMBL" id="BSDE01000001">
    <property type="protein sequence ID" value="GLH72438.1"/>
    <property type="molecule type" value="Genomic_DNA"/>
</dbReference>
<dbReference type="InterPro" id="IPR012094">
    <property type="entry name" value="tRNA_Ile_lys_synt"/>
</dbReference>
<keyword evidence="1 6" id="KW-0436">Ligase</keyword>
<accession>A0ABQ5QCY6</accession>
<dbReference type="PANTHER" id="PTHR43033">
    <property type="entry name" value="TRNA(ILE)-LYSIDINE SYNTHASE-RELATED"/>
    <property type="match status" value="1"/>
</dbReference>
<keyword evidence="2 6" id="KW-0819">tRNA processing</keyword>
<keyword evidence="7" id="KW-1133">Transmembrane helix</keyword>
<dbReference type="Gene3D" id="3.40.50.620">
    <property type="entry name" value="HUPs"/>
    <property type="match status" value="1"/>
</dbReference>
<name>A0ABQ5QCY6_9BACT</name>
<evidence type="ECO:0000256" key="7">
    <source>
        <dbReference type="SAM" id="Phobius"/>
    </source>
</evidence>
<evidence type="ECO:0000256" key="2">
    <source>
        <dbReference type="ARBA" id="ARBA00022694"/>
    </source>
</evidence>
<comment type="caution">
    <text evidence="9">The sequence shown here is derived from an EMBL/GenBank/DDBJ whole genome shotgun (WGS) entry which is preliminary data.</text>
</comment>
<evidence type="ECO:0000256" key="5">
    <source>
        <dbReference type="ARBA" id="ARBA00048539"/>
    </source>
</evidence>
<evidence type="ECO:0000259" key="8">
    <source>
        <dbReference type="Pfam" id="PF01171"/>
    </source>
</evidence>
<keyword evidence="7" id="KW-0812">Transmembrane</keyword>
<dbReference type="InterPro" id="IPR014729">
    <property type="entry name" value="Rossmann-like_a/b/a_fold"/>
</dbReference>
<comment type="similarity">
    <text evidence="6">Belongs to the tRNA(Ile)-lysidine synthase family.</text>
</comment>
<evidence type="ECO:0000313" key="9">
    <source>
        <dbReference type="EMBL" id="GLH72438.1"/>
    </source>
</evidence>
<feature type="transmembrane region" description="Helical" evidence="7">
    <location>
        <begin position="21"/>
        <end position="43"/>
    </location>
</feature>
<feature type="binding site" evidence="6">
    <location>
        <begin position="28"/>
        <end position="33"/>
    </location>
    <ligand>
        <name>ATP</name>
        <dbReference type="ChEBI" id="CHEBI:30616"/>
    </ligand>
</feature>
<dbReference type="InterPro" id="IPR012795">
    <property type="entry name" value="tRNA_Ile_lys_synt_N"/>
</dbReference>
<dbReference type="CDD" id="cd01992">
    <property type="entry name" value="TilS_N"/>
    <property type="match status" value="1"/>
</dbReference>
<keyword evidence="4 6" id="KW-0067">ATP-binding</keyword>
<keyword evidence="7" id="KW-0472">Membrane</keyword>
<proteinExistence type="inferred from homology"/>
<dbReference type="InterPro" id="IPR011063">
    <property type="entry name" value="TilS/TtcA_N"/>
</dbReference>
<evidence type="ECO:0000256" key="6">
    <source>
        <dbReference type="HAMAP-Rule" id="MF_01161"/>
    </source>
</evidence>
<keyword evidence="10" id="KW-1185">Reference proteome</keyword>
<gene>
    <name evidence="6" type="primary">tilS</name>
    <name evidence="9" type="ORF">GETHLI_09400</name>
</gene>
<dbReference type="Pfam" id="PF01171">
    <property type="entry name" value="ATP_bind_3"/>
    <property type="match status" value="1"/>
</dbReference>
<reference evidence="9 10" key="1">
    <citation type="journal article" date="2023" name="Antonie Van Leeuwenhoek">
        <title>Mesoterricola silvestris gen. nov., sp. nov., Mesoterricola sediminis sp. nov., Geothrix oryzae sp. nov., Geothrix edaphica sp. nov., Geothrix rubra sp. nov., and Geothrix limicola sp. nov., six novel members of Acidobacteriota isolated from soils.</title>
        <authorList>
            <person name="Itoh H."/>
            <person name="Sugisawa Y."/>
            <person name="Mise K."/>
            <person name="Xu Z."/>
            <person name="Kuniyasu M."/>
            <person name="Ushijima N."/>
            <person name="Kawano K."/>
            <person name="Kobayashi E."/>
            <person name="Shiratori Y."/>
            <person name="Masuda Y."/>
            <person name="Senoo K."/>
        </authorList>
    </citation>
    <scope>NUCLEOTIDE SEQUENCE [LARGE SCALE GENOMIC DNA]</scope>
    <source>
        <strain evidence="9 10">Red804</strain>
    </source>
</reference>
<dbReference type="RefSeq" id="WP_285571021.1">
    <property type="nucleotide sequence ID" value="NZ_BSDE01000001.1"/>
</dbReference>
<comment type="function">
    <text evidence="6">Ligates lysine onto the cytidine present at position 34 of the AUA codon-specific tRNA(Ile) that contains the anticodon CAU, in an ATP-dependent manner. Cytidine is converted to lysidine, thus changing the amino acid specificity of the tRNA from methionine to isoleucine.</text>
</comment>
<dbReference type="PANTHER" id="PTHR43033:SF1">
    <property type="entry name" value="TRNA(ILE)-LYSIDINE SYNTHASE-RELATED"/>
    <property type="match status" value="1"/>
</dbReference>
<evidence type="ECO:0000313" key="10">
    <source>
        <dbReference type="Proteomes" id="UP001165069"/>
    </source>
</evidence>
<comment type="catalytic activity">
    <reaction evidence="5 6">
        <text>cytidine(34) in tRNA(Ile2) + L-lysine + ATP = lysidine(34) in tRNA(Ile2) + AMP + diphosphate + H(+)</text>
        <dbReference type="Rhea" id="RHEA:43744"/>
        <dbReference type="Rhea" id="RHEA-COMP:10625"/>
        <dbReference type="Rhea" id="RHEA-COMP:10670"/>
        <dbReference type="ChEBI" id="CHEBI:15378"/>
        <dbReference type="ChEBI" id="CHEBI:30616"/>
        <dbReference type="ChEBI" id="CHEBI:32551"/>
        <dbReference type="ChEBI" id="CHEBI:33019"/>
        <dbReference type="ChEBI" id="CHEBI:82748"/>
        <dbReference type="ChEBI" id="CHEBI:83665"/>
        <dbReference type="ChEBI" id="CHEBI:456215"/>
        <dbReference type="EC" id="6.3.4.19"/>
    </reaction>
</comment>
<comment type="subcellular location">
    <subcellularLocation>
        <location evidence="6">Cytoplasm</location>
    </subcellularLocation>
</comment>
<evidence type="ECO:0000256" key="1">
    <source>
        <dbReference type="ARBA" id="ARBA00022598"/>
    </source>
</evidence>
<evidence type="ECO:0000256" key="4">
    <source>
        <dbReference type="ARBA" id="ARBA00022840"/>
    </source>
</evidence>
<organism evidence="9 10">
    <name type="scientific">Geothrix limicola</name>
    <dbReference type="NCBI Taxonomy" id="2927978"/>
    <lineage>
        <taxon>Bacteria</taxon>
        <taxon>Pseudomonadati</taxon>
        <taxon>Acidobacteriota</taxon>
        <taxon>Holophagae</taxon>
        <taxon>Holophagales</taxon>
        <taxon>Holophagaceae</taxon>
        <taxon>Geothrix</taxon>
    </lineage>
</organism>
<sequence length="327" mass="37153">MNRFESDLLAQIQRRGDGVSGRVLVACSGGGDSVALLLLLWTLRKSLGLELSVAHADHGLREESSQDADFVRQLCRALDLDLAEASLGVKAHAETRGIGLEMAARELRWDWLRQEAEQCGAAVVATGHTLDDHTETVFIRLARGGGLGCLHPLAPRQTLRWSPLAETRREALRTYLTSRKVPWREDASNAEPFTARNRWRALLEGLRREAPDLDRHLFETHLQAEEAEQLARTLIAGWEGTRWFLTEDSIVLRREDWDERDLRWTLETAFRRLDWPRESALLRGLAPWLATRLARGRKPSSWGNFQLNPEPNRGYLHLRLSPPGSRT</sequence>
<dbReference type="Proteomes" id="UP001165069">
    <property type="component" value="Unassembled WGS sequence"/>
</dbReference>
<dbReference type="NCBIfam" id="TIGR02432">
    <property type="entry name" value="lysidine_TilS_N"/>
    <property type="match status" value="1"/>
</dbReference>
<dbReference type="SUPFAM" id="SSF52402">
    <property type="entry name" value="Adenine nucleotide alpha hydrolases-like"/>
    <property type="match status" value="1"/>
</dbReference>
<feature type="domain" description="tRNA(Ile)-lysidine/2-thiocytidine synthase N-terminal" evidence="8">
    <location>
        <begin position="23"/>
        <end position="200"/>
    </location>
</feature>
<comment type="domain">
    <text evidence="6">The N-terminal region contains the highly conserved SGGXDS motif, predicted to be a P-loop motif involved in ATP binding.</text>
</comment>
<protein>
    <recommendedName>
        <fullName evidence="6">tRNA(Ile)-lysidine synthase</fullName>
        <ecNumber evidence="6">6.3.4.19</ecNumber>
    </recommendedName>
    <alternativeName>
        <fullName evidence="6">tRNA(Ile)-2-lysyl-cytidine synthase</fullName>
    </alternativeName>
    <alternativeName>
        <fullName evidence="6">tRNA(Ile)-lysidine synthetase</fullName>
    </alternativeName>
</protein>
<dbReference type="EC" id="6.3.4.19" evidence="6"/>
<keyword evidence="6" id="KW-0963">Cytoplasm</keyword>
<dbReference type="HAMAP" id="MF_01161">
    <property type="entry name" value="tRNA_Ile_lys_synt"/>
    <property type="match status" value="1"/>
</dbReference>